<gene>
    <name evidence="5" type="ORF">ENV54_03045</name>
</gene>
<dbReference type="PROSITE" id="PS51379">
    <property type="entry name" value="4FE4S_FER_2"/>
    <property type="match status" value="1"/>
</dbReference>
<sequence length="240" mass="26577">MNKDELMRALAAWGASAARVADVSLLRGIETEPADLLDPFTRAISIGVRLASGIIDAIEDKPTPLYQQHYYKVNALLDELAVRISQYIEDHGGRSLPIPASQVLDKEKWSSYISHKAVGIAAGLGWQGKSLLLVHPVFGPRIRLATVLTDLDIEPDPPIKNQCGTCSECAKACPVAAIKNVNTERHYKERDEALYFKRCLDHVTTNPDRLPFIEHPLCGVCIRACPRGRKKSPMDRSAQR</sequence>
<comment type="caution">
    <text evidence="5">The sequence shown here is derived from an EMBL/GenBank/DDBJ whole genome shotgun (WGS) entry which is preliminary data.</text>
</comment>
<dbReference type="PROSITE" id="PS00198">
    <property type="entry name" value="4FE4S_FER_1"/>
    <property type="match status" value="1"/>
</dbReference>
<evidence type="ECO:0000259" key="4">
    <source>
        <dbReference type="PROSITE" id="PS51379"/>
    </source>
</evidence>
<dbReference type="SUPFAM" id="SSF54862">
    <property type="entry name" value="4Fe-4S ferredoxins"/>
    <property type="match status" value="1"/>
</dbReference>
<dbReference type="GO" id="GO:0046872">
    <property type="term" value="F:metal ion binding"/>
    <property type="evidence" value="ECO:0007669"/>
    <property type="project" value="UniProtKB-KW"/>
</dbReference>
<dbReference type="InterPro" id="IPR017896">
    <property type="entry name" value="4Fe4S_Fe-S-bd"/>
</dbReference>
<proteinExistence type="predicted"/>
<feature type="domain" description="4Fe-4S ferredoxin-type" evidence="4">
    <location>
        <begin position="155"/>
        <end position="183"/>
    </location>
</feature>
<organism evidence="5">
    <name type="scientific">Desulfomonile tiedjei</name>
    <dbReference type="NCBI Taxonomy" id="2358"/>
    <lineage>
        <taxon>Bacteria</taxon>
        <taxon>Pseudomonadati</taxon>
        <taxon>Thermodesulfobacteriota</taxon>
        <taxon>Desulfomonilia</taxon>
        <taxon>Desulfomonilales</taxon>
        <taxon>Desulfomonilaceae</taxon>
        <taxon>Desulfomonile</taxon>
    </lineage>
</organism>
<evidence type="ECO:0000256" key="2">
    <source>
        <dbReference type="ARBA" id="ARBA00023004"/>
    </source>
</evidence>
<dbReference type="PANTHER" id="PTHR42827">
    <property type="entry name" value="IRON-SULFUR CLUSTER-BINDING PROTEIN-RELATED"/>
    <property type="match status" value="1"/>
</dbReference>
<accession>A0A7C4AQP8</accession>
<keyword evidence="2" id="KW-0408">Iron</keyword>
<evidence type="ECO:0000256" key="1">
    <source>
        <dbReference type="ARBA" id="ARBA00022723"/>
    </source>
</evidence>
<keyword evidence="3" id="KW-0411">Iron-sulfur</keyword>
<protein>
    <submittedName>
        <fullName evidence="5">Epoxyqueuosine reductase</fullName>
    </submittedName>
</protein>
<keyword evidence="1" id="KW-0479">Metal-binding</keyword>
<evidence type="ECO:0000256" key="3">
    <source>
        <dbReference type="ARBA" id="ARBA00023014"/>
    </source>
</evidence>
<name>A0A7C4AQP8_9BACT</name>
<dbReference type="GO" id="GO:0051536">
    <property type="term" value="F:iron-sulfur cluster binding"/>
    <property type="evidence" value="ECO:0007669"/>
    <property type="project" value="UniProtKB-KW"/>
</dbReference>
<dbReference type="PANTHER" id="PTHR42827:SF1">
    <property type="entry name" value="IRON-SULFUR CLUSTER-BINDING PROTEIN"/>
    <property type="match status" value="1"/>
</dbReference>
<dbReference type="EMBL" id="DTGT01000098">
    <property type="protein sequence ID" value="HGH60258.1"/>
    <property type="molecule type" value="Genomic_DNA"/>
</dbReference>
<evidence type="ECO:0000313" key="5">
    <source>
        <dbReference type="EMBL" id="HGH60258.1"/>
    </source>
</evidence>
<dbReference type="AlphaFoldDB" id="A0A7C4AQP8"/>
<dbReference type="InterPro" id="IPR017900">
    <property type="entry name" value="4Fe4S_Fe_S_CS"/>
</dbReference>
<dbReference type="Gene3D" id="3.30.70.20">
    <property type="match status" value="1"/>
</dbReference>
<reference evidence="5" key="1">
    <citation type="journal article" date="2020" name="mSystems">
        <title>Genome- and Community-Level Interaction Insights into Carbon Utilization and Element Cycling Functions of Hydrothermarchaeota in Hydrothermal Sediment.</title>
        <authorList>
            <person name="Zhou Z."/>
            <person name="Liu Y."/>
            <person name="Xu W."/>
            <person name="Pan J."/>
            <person name="Luo Z.H."/>
            <person name="Li M."/>
        </authorList>
    </citation>
    <scope>NUCLEOTIDE SEQUENCE [LARGE SCALE GENOMIC DNA]</scope>
    <source>
        <strain evidence="5">SpSt-769</strain>
    </source>
</reference>